<evidence type="ECO:0000256" key="4">
    <source>
        <dbReference type="SAM" id="Phobius"/>
    </source>
</evidence>
<sequence>MTPRLRAVVQTNPFRRISYHVAVAMTRFTLSSRCRINGSRKASGRIVTATTISSSAASNNAINDGLCHFLQGLSLSVWIRDGLGRRRHQHHFFTMMALVALGLMAAQSVAEAGRPVPRVTVSLQRECGNSQRAVVLINATGPGSAIEVNSGMGLTNSYTCIVQFVSTSNNSKMAFSVHKLDLPHSCQSYVKVWGGNENMNQSVQFCEEINDPRGSKAKVFDHNSLYVKIRTDRADWKYGEHRVGFVMTVTALRPSVLVGDNQKRCLRDEYACRGEEHCIHHKFVCDGFNNCGDGSDEKCLSSVIALASIIVGAILITVLIGVFTYYVRRRRRNRPYDTSRATSTQSVQSDTSLFGTVRETYYRPLYPIGEGRKIKLDELAKDPDEPLLPPHYFVKTRPTHEHLPTHLLLTACGSSSQNGLNKERIKKDASVGASTNDEGAEPKTKRSSLTVLSVSFTPGSSRLGVRRKGGGSRRGSFPPTAKGHQEEALVNAVDVKDLKKLTRRTKAANEQADEAEIENEDESHIVDTVDNQEEFQSNRKHMVLLPQ</sequence>
<feature type="region of interest" description="Disordered" evidence="3">
    <location>
        <begin position="460"/>
        <end position="484"/>
    </location>
</feature>
<evidence type="ECO:0000313" key="5">
    <source>
        <dbReference type="EnsemblMetazoa" id="XP_022668327"/>
    </source>
</evidence>
<dbReference type="Proteomes" id="UP000594260">
    <property type="component" value="Unplaced"/>
</dbReference>
<name>A0A7M7MDH2_VARDE</name>
<accession>A0A7M7MDH2</accession>
<keyword evidence="4" id="KW-0812">Transmembrane</keyword>
<evidence type="ECO:0000256" key="1">
    <source>
        <dbReference type="ARBA" id="ARBA00023157"/>
    </source>
</evidence>
<protein>
    <recommendedName>
        <fullName evidence="7">CUB domain-containing protein</fullName>
    </recommendedName>
</protein>
<feature type="region of interest" description="Disordered" evidence="3">
    <location>
        <begin position="415"/>
        <end position="446"/>
    </location>
</feature>
<dbReference type="Gene3D" id="4.10.400.10">
    <property type="entry name" value="Low-density Lipoprotein Receptor"/>
    <property type="match status" value="1"/>
</dbReference>
<keyword evidence="1" id="KW-1015">Disulfide bond</keyword>
<evidence type="ECO:0008006" key="7">
    <source>
        <dbReference type="Google" id="ProtNLM"/>
    </source>
</evidence>
<keyword evidence="6" id="KW-1185">Reference proteome</keyword>
<dbReference type="EnsemblMetazoa" id="XM_022812592">
    <property type="protein sequence ID" value="XP_022668327"/>
    <property type="gene ID" value="LOC111253339"/>
</dbReference>
<dbReference type="PANTHER" id="PTHR24652:SF67">
    <property type="entry name" value="LOW-DENSITY LIPOPROTEIN RECEPTOR CLASS A DOMAIN-CONTAINING PROTEIN 2"/>
    <property type="match status" value="1"/>
</dbReference>
<evidence type="ECO:0000256" key="3">
    <source>
        <dbReference type="SAM" id="MobiDB-lite"/>
    </source>
</evidence>
<keyword evidence="4" id="KW-1133">Transmembrane helix</keyword>
<proteinExistence type="predicted"/>
<dbReference type="SMART" id="SM00192">
    <property type="entry name" value="LDLa"/>
    <property type="match status" value="1"/>
</dbReference>
<dbReference type="OrthoDB" id="9988974at2759"/>
<reference evidence="5" key="1">
    <citation type="submission" date="2021-01" db="UniProtKB">
        <authorList>
            <consortium name="EnsemblMetazoa"/>
        </authorList>
    </citation>
    <scope>IDENTIFICATION</scope>
</reference>
<dbReference type="Pfam" id="PF00057">
    <property type="entry name" value="Ldl_recept_a"/>
    <property type="match status" value="1"/>
</dbReference>
<dbReference type="InterPro" id="IPR036055">
    <property type="entry name" value="LDL_receptor-like_sf"/>
</dbReference>
<dbReference type="InParanoid" id="A0A7M7MDH2"/>
<organism evidence="5 6">
    <name type="scientific">Varroa destructor</name>
    <name type="common">Honeybee mite</name>
    <dbReference type="NCBI Taxonomy" id="109461"/>
    <lineage>
        <taxon>Eukaryota</taxon>
        <taxon>Metazoa</taxon>
        <taxon>Ecdysozoa</taxon>
        <taxon>Arthropoda</taxon>
        <taxon>Chelicerata</taxon>
        <taxon>Arachnida</taxon>
        <taxon>Acari</taxon>
        <taxon>Parasitiformes</taxon>
        <taxon>Mesostigmata</taxon>
        <taxon>Gamasina</taxon>
        <taxon>Dermanyssoidea</taxon>
        <taxon>Varroidae</taxon>
        <taxon>Varroa</taxon>
    </lineage>
</organism>
<comment type="caution">
    <text evidence="2">Lacks conserved residue(s) required for the propagation of feature annotation.</text>
</comment>
<dbReference type="CDD" id="cd00112">
    <property type="entry name" value="LDLa"/>
    <property type="match status" value="1"/>
</dbReference>
<evidence type="ECO:0000256" key="2">
    <source>
        <dbReference type="PROSITE-ProRule" id="PRU00124"/>
    </source>
</evidence>
<evidence type="ECO:0000313" key="6">
    <source>
        <dbReference type="Proteomes" id="UP000594260"/>
    </source>
</evidence>
<dbReference type="PANTHER" id="PTHR24652">
    <property type="entry name" value="LOW-DENSITY LIPOPROTEIN RECEPTOR CLASS A DOMAIN-CONTAINING PROTEIN 2"/>
    <property type="match status" value="1"/>
</dbReference>
<dbReference type="SUPFAM" id="SSF57424">
    <property type="entry name" value="LDL receptor-like module"/>
    <property type="match status" value="1"/>
</dbReference>
<keyword evidence="4" id="KW-0472">Membrane</keyword>
<dbReference type="PROSITE" id="PS50068">
    <property type="entry name" value="LDLRA_2"/>
    <property type="match status" value="1"/>
</dbReference>
<feature type="transmembrane region" description="Helical" evidence="4">
    <location>
        <begin position="303"/>
        <end position="327"/>
    </location>
</feature>
<dbReference type="AlphaFoldDB" id="A0A7M7MDH2"/>
<dbReference type="GeneID" id="111253339"/>
<dbReference type="KEGG" id="vde:111253339"/>
<dbReference type="RefSeq" id="XP_022668327.1">
    <property type="nucleotide sequence ID" value="XM_022812592.1"/>
</dbReference>
<dbReference type="InterPro" id="IPR002172">
    <property type="entry name" value="LDrepeatLR_classA_rpt"/>
</dbReference>
<dbReference type="InterPro" id="IPR042333">
    <property type="entry name" value="LRAD2/Mig-13-like"/>
</dbReference>